<dbReference type="InterPro" id="IPR036866">
    <property type="entry name" value="RibonucZ/Hydroxyglut_hydro"/>
</dbReference>
<protein>
    <submittedName>
        <fullName evidence="3">MBL fold metallo-hydrolase</fullName>
    </submittedName>
</protein>
<dbReference type="SUPFAM" id="SSF56281">
    <property type="entry name" value="Metallo-hydrolase/oxidoreductase"/>
    <property type="match status" value="1"/>
</dbReference>
<dbReference type="AlphaFoldDB" id="A0A936YYK8"/>
<evidence type="ECO:0000313" key="3">
    <source>
        <dbReference type="EMBL" id="MBL0390929.1"/>
    </source>
</evidence>
<dbReference type="EMBL" id="JAEQNE010000001">
    <property type="protein sequence ID" value="MBL0390929.1"/>
    <property type="molecule type" value="Genomic_DNA"/>
</dbReference>
<name>A0A936YYK8_9BURK</name>
<sequence>MQRRALVSLAALAALGVAGCATSVSDPQAVLRQADVAMGGSQLKTLRFAANGTGGIFGQAYVPGQPWPRINIPTFARWIDYDNAAMREDSVRTRAEPNGGGALPLMGTGEQRVSAWVRGEQAWNMVGPAPQAAPVALDGRIHDLWTTPHGVIKAAMRNNATVRSEGGLSVVAFAQPGRYRATAYIGADGLVQRVESVVPNPVTGDTPTTTVYSGWRDWGGVKFPARIVQTQGGHPVYDLTVTEVQANPALDMPVPPLVASFAEKVDAQQVAPGIWYLAGGSHHSVLVEFADHTMLIESPLYDGRSLAVLAEARRLVPGKPLRYVVNSHHHFDHAGGLRTAASAGATLVVSEQARPWYEQAFATPNAIRPDALQQSGRRPTLLGINGSRTFSDASRTVEVRFIEGSVHAQGFMMAWLPRERLLVEADAYTPGAPNTAPPSPPNANNVNLVQNIERLGWTPDRILPLHGRIVPYTELRTWVGRS</sequence>
<dbReference type="Proteomes" id="UP000599109">
    <property type="component" value="Unassembled WGS sequence"/>
</dbReference>
<keyword evidence="1" id="KW-0732">Signal</keyword>
<feature type="domain" description="Metallo-beta-lactamase" evidence="2">
    <location>
        <begin position="281"/>
        <end position="466"/>
    </location>
</feature>
<dbReference type="PROSITE" id="PS51257">
    <property type="entry name" value="PROKAR_LIPOPROTEIN"/>
    <property type="match status" value="1"/>
</dbReference>
<dbReference type="Pfam" id="PF00753">
    <property type="entry name" value="Lactamase_B"/>
    <property type="match status" value="1"/>
</dbReference>
<evidence type="ECO:0000256" key="1">
    <source>
        <dbReference type="SAM" id="SignalP"/>
    </source>
</evidence>
<evidence type="ECO:0000313" key="4">
    <source>
        <dbReference type="Proteomes" id="UP000599109"/>
    </source>
</evidence>
<accession>A0A936YYK8</accession>
<dbReference type="InterPro" id="IPR050855">
    <property type="entry name" value="NDM-1-like"/>
</dbReference>
<comment type="caution">
    <text evidence="3">The sequence shown here is derived from an EMBL/GenBank/DDBJ whole genome shotgun (WGS) entry which is preliminary data.</text>
</comment>
<keyword evidence="4" id="KW-1185">Reference proteome</keyword>
<organism evidence="3 4">
    <name type="scientific">Ramlibacter monticola</name>
    <dbReference type="NCBI Taxonomy" id="1926872"/>
    <lineage>
        <taxon>Bacteria</taxon>
        <taxon>Pseudomonadati</taxon>
        <taxon>Pseudomonadota</taxon>
        <taxon>Betaproteobacteria</taxon>
        <taxon>Burkholderiales</taxon>
        <taxon>Comamonadaceae</taxon>
        <taxon>Ramlibacter</taxon>
    </lineage>
</organism>
<dbReference type="Gene3D" id="3.60.15.10">
    <property type="entry name" value="Ribonuclease Z/Hydroxyacylglutathione hydrolase-like"/>
    <property type="match status" value="1"/>
</dbReference>
<dbReference type="InterPro" id="IPR001279">
    <property type="entry name" value="Metallo-B-lactamas"/>
</dbReference>
<dbReference type="PANTHER" id="PTHR42951">
    <property type="entry name" value="METALLO-BETA-LACTAMASE DOMAIN-CONTAINING"/>
    <property type="match status" value="1"/>
</dbReference>
<proteinExistence type="predicted"/>
<feature type="signal peptide" evidence="1">
    <location>
        <begin position="1"/>
        <end position="23"/>
    </location>
</feature>
<feature type="chain" id="PRO_5036678626" evidence="1">
    <location>
        <begin position="24"/>
        <end position="482"/>
    </location>
</feature>
<reference evidence="3 4" key="1">
    <citation type="journal article" date="2017" name="Int. J. Syst. Evol. Microbiol.">
        <title>Ramlibacter monticola sp. nov., isolated from forest soil.</title>
        <authorList>
            <person name="Chaudhary D.K."/>
            <person name="Kim J."/>
        </authorList>
    </citation>
    <scope>NUCLEOTIDE SEQUENCE [LARGE SCALE GENOMIC DNA]</scope>
    <source>
        <strain evidence="3 4">KACC 19175</strain>
    </source>
</reference>
<dbReference type="PANTHER" id="PTHR42951:SF20">
    <property type="entry name" value="BETA LACTAMASE"/>
    <property type="match status" value="1"/>
</dbReference>
<dbReference type="SMART" id="SM00849">
    <property type="entry name" value="Lactamase_B"/>
    <property type="match status" value="1"/>
</dbReference>
<evidence type="ECO:0000259" key="2">
    <source>
        <dbReference type="SMART" id="SM00849"/>
    </source>
</evidence>
<gene>
    <name evidence="3" type="ORF">JJ685_07215</name>
</gene>
<dbReference type="RefSeq" id="WP_201673502.1">
    <property type="nucleotide sequence ID" value="NZ_JAEQNE010000001.1"/>
</dbReference>